<organism evidence="12 13">
    <name type="scientific">Sphaeroforma arctica JP610</name>
    <dbReference type="NCBI Taxonomy" id="667725"/>
    <lineage>
        <taxon>Eukaryota</taxon>
        <taxon>Ichthyosporea</taxon>
        <taxon>Ichthyophonida</taxon>
        <taxon>Sphaeroforma</taxon>
    </lineage>
</organism>
<dbReference type="STRING" id="667725.A0A0L0FBE5"/>
<dbReference type="GO" id="GO:0008270">
    <property type="term" value="F:zinc ion binding"/>
    <property type="evidence" value="ECO:0007669"/>
    <property type="project" value="UniProtKB-KW"/>
</dbReference>
<dbReference type="eggNOG" id="KOG2487">
    <property type="taxonomic scope" value="Eukaryota"/>
</dbReference>
<dbReference type="GO" id="GO:0005675">
    <property type="term" value="C:transcription factor TFIIH holo complex"/>
    <property type="evidence" value="ECO:0007669"/>
    <property type="project" value="UniProtKB-UniRule"/>
</dbReference>
<sequence length="181" mass="20179">MNYLWHINFQYSFANTHLHYASHPPKGSVDANNERDATISYIDGKQCHFAEVNEMIVRKLKQMAHQAPDFGDMPAPGYTMLSAAIARSLCFINKVKSHWKIGRDLAARVIVVNASPDYAAQYMSVMNCIFAAVKQKVVIDACSLNTHKGTTSGFLQQATEITGGLHMSIKMSEPLLQYLIV</sequence>
<dbReference type="OrthoDB" id="17307at2759"/>
<keyword evidence="7 11" id="KW-0805">Transcription regulation</keyword>
<reference evidence="12 13" key="1">
    <citation type="submission" date="2011-02" db="EMBL/GenBank/DDBJ databases">
        <title>The Genome Sequence of Sphaeroforma arctica JP610.</title>
        <authorList>
            <consortium name="The Broad Institute Genome Sequencing Platform"/>
            <person name="Russ C."/>
            <person name="Cuomo C."/>
            <person name="Young S.K."/>
            <person name="Zeng Q."/>
            <person name="Gargeya S."/>
            <person name="Alvarado L."/>
            <person name="Berlin A."/>
            <person name="Chapman S.B."/>
            <person name="Chen Z."/>
            <person name="Freedman E."/>
            <person name="Gellesch M."/>
            <person name="Goldberg J."/>
            <person name="Griggs A."/>
            <person name="Gujja S."/>
            <person name="Heilman E."/>
            <person name="Heiman D."/>
            <person name="Howarth C."/>
            <person name="Mehta T."/>
            <person name="Neiman D."/>
            <person name="Pearson M."/>
            <person name="Roberts A."/>
            <person name="Saif S."/>
            <person name="Shea T."/>
            <person name="Shenoy N."/>
            <person name="Sisk P."/>
            <person name="Stolte C."/>
            <person name="Sykes S."/>
            <person name="White J."/>
            <person name="Yandava C."/>
            <person name="Burger G."/>
            <person name="Gray M.W."/>
            <person name="Holland P.W.H."/>
            <person name="King N."/>
            <person name="Lang F.B.F."/>
            <person name="Roger A.J."/>
            <person name="Ruiz-Trillo I."/>
            <person name="Haas B."/>
            <person name="Nusbaum C."/>
            <person name="Birren B."/>
        </authorList>
    </citation>
    <scope>NUCLEOTIDE SEQUENCE [LARGE SCALE GENOMIC DNA]</scope>
    <source>
        <strain evidence="12 13">JP610</strain>
    </source>
</reference>
<dbReference type="GO" id="GO:0000439">
    <property type="term" value="C:transcription factor TFIIH core complex"/>
    <property type="evidence" value="ECO:0007669"/>
    <property type="project" value="UniProtKB-UniRule"/>
</dbReference>
<evidence type="ECO:0000256" key="6">
    <source>
        <dbReference type="ARBA" id="ARBA00022833"/>
    </source>
</evidence>
<comment type="similarity">
    <text evidence="2 11">Belongs to the TFB4 family.</text>
</comment>
<evidence type="ECO:0000256" key="2">
    <source>
        <dbReference type="ARBA" id="ARBA00005273"/>
    </source>
</evidence>
<dbReference type="InterPro" id="IPR036465">
    <property type="entry name" value="vWFA_dom_sf"/>
</dbReference>
<dbReference type="EMBL" id="KQ245643">
    <property type="protein sequence ID" value="KNC73418.1"/>
    <property type="molecule type" value="Genomic_DNA"/>
</dbReference>
<keyword evidence="3 11" id="KW-0479">Metal-binding</keyword>
<proteinExistence type="inferred from homology"/>
<evidence type="ECO:0000313" key="13">
    <source>
        <dbReference type="Proteomes" id="UP000054560"/>
    </source>
</evidence>
<evidence type="ECO:0000256" key="1">
    <source>
        <dbReference type="ARBA" id="ARBA00004123"/>
    </source>
</evidence>
<evidence type="ECO:0000256" key="3">
    <source>
        <dbReference type="ARBA" id="ARBA00022723"/>
    </source>
</evidence>
<gene>
    <name evidence="12" type="ORF">SARC_14025</name>
</gene>
<dbReference type="Gene3D" id="3.40.50.410">
    <property type="entry name" value="von Willebrand factor, type A domain"/>
    <property type="match status" value="1"/>
</dbReference>
<dbReference type="GO" id="GO:0006289">
    <property type="term" value="P:nucleotide-excision repair"/>
    <property type="evidence" value="ECO:0007669"/>
    <property type="project" value="UniProtKB-UniRule"/>
</dbReference>
<keyword evidence="5 11" id="KW-0863">Zinc-finger</keyword>
<dbReference type="InterPro" id="IPR004600">
    <property type="entry name" value="TFIIH_Tfb4/GTF2H3"/>
</dbReference>
<comment type="subcellular location">
    <subcellularLocation>
        <location evidence="1 11">Nucleus</location>
    </subcellularLocation>
</comment>
<evidence type="ECO:0000256" key="11">
    <source>
        <dbReference type="RuleBase" id="RU368090"/>
    </source>
</evidence>
<evidence type="ECO:0000256" key="10">
    <source>
        <dbReference type="ARBA" id="ARBA00023242"/>
    </source>
</evidence>
<evidence type="ECO:0000313" key="12">
    <source>
        <dbReference type="EMBL" id="KNC73418.1"/>
    </source>
</evidence>
<dbReference type="PANTHER" id="PTHR12831:SF0">
    <property type="entry name" value="GENERAL TRANSCRIPTION FACTOR IIH SUBUNIT 3"/>
    <property type="match status" value="1"/>
</dbReference>
<protein>
    <submittedName>
        <fullName evidence="12">Uncharacterized protein</fullName>
    </submittedName>
</protein>
<keyword evidence="10 11" id="KW-0539">Nucleus</keyword>
<keyword evidence="9 11" id="KW-0234">DNA repair</keyword>
<dbReference type="Proteomes" id="UP000054560">
    <property type="component" value="Unassembled WGS sequence"/>
</dbReference>
<keyword evidence="4 11" id="KW-0227">DNA damage</keyword>
<evidence type="ECO:0000256" key="7">
    <source>
        <dbReference type="ARBA" id="ARBA00023015"/>
    </source>
</evidence>
<evidence type="ECO:0000256" key="9">
    <source>
        <dbReference type="ARBA" id="ARBA00023204"/>
    </source>
</evidence>
<dbReference type="GO" id="GO:0006355">
    <property type="term" value="P:regulation of DNA-templated transcription"/>
    <property type="evidence" value="ECO:0007669"/>
    <property type="project" value="InterPro"/>
</dbReference>
<dbReference type="AlphaFoldDB" id="A0A0L0FBE5"/>
<evidence type="ECO:0000256" key="4">
    <source>
        <dbReference type="ARBA" id="ARBA00022763"/>
    </source>
</evidence>
<dbReference type="Pfam" id="PF03850">
    <property type="entry name" value="Tfb4"/>
    <property type="match status" value="1"/>
</dbReference>
<keyword evidence="13" id="KW-1185">Reference proteome</keyword>
<dbReference type="RefSeq" id="XP_014147320.1">
    <property type="nucleotide sequence ID" value="XM_014291845.1"/>
</dbReference>
<evidence type="ECO:0000256" key="5">
    <source>
        <dbReference type="ARBA" id="ARBA00022771"/>
    </source>
</evidence>
<keyword evidence="8 11" id="KW-0804">Transcription</keyword>
<accession>A0A0L0FBE5</accession>
<keyword evidence="6 11" id="KW-0862">Zinc</keyword>
<name>A0A0L0FBE5_9EUKA</name>
<dbReference type="PANTHER" id="PTHR12831">
    <property type="entry name" value="TRANSCRIPTION INITIATION FACTOR IIH TFIIH , POLYPEPTIDE 3-RELATED"/>
    <property type="match status" value="1"/>
</dbReference>
<dbReference type="GeneID" id="25914529"/>
<evidence type="ECO:0000256" key="8">
    <source>
        <dbReference type="ARBA" id="ARBA00023163"/>
    </source>
</evidence>